<evidence type="ECO:0000256" key="2">
    <source>
        <dbReference type="ARBA" id="ARBA00006236"/>
    </source>
</evidence>
<feature type="transmembrane region" description="Helical" evidence="8">
    <location>
        <begin position="375"/>
        <end position="396"/>
    </location>
</feature>
<gene>
    <name evidence="10" type="ORF">SAMN06295998_104173</name>
</gene>
<feature type="transmembrane region" description="Helical" evidence="8">
    <location>
        <begin position="140"/>
        <end position="162"/>
    </location>
</feature>
<keyword evidence="4" id="KW-1003">Cell membrane</keyword>
<feature type="transmembrane region" description="Helical" evidence="8">
    <location>
        <begin position="217"/>
        <end position="241"/>
    </location>
</feature>
<accession>A0A1W2BNG0</accession>
<keyword evidence="6 8" id="KW-1133">Transmembrane helix</keyword>
<protein>
    <recommendedName>
        <fullName evidence="8">Bcr/CflA family efflux transporter</fullName>
    </recommendedName>
</protein>
<feature type="transmembrane region" description="Helical" evidence="8">
    <location>
        <begin position="253"/>
        <end position="271"/>
    </location>
</feature>
<evidence type="ECO:0000313" key="10">
    <source>
        <dbReference type="EMBL" id="SMC74048.1"/>
    </source>
</evidence>
<comment type="similarity">
    <text evidence="2 8">Belongs to the major facilitator superfamily. Bcr/CmlA family.</text>
</comment>
<dbReference type="EMBL" id="FWYD01000004">
    <property type="protein sequence ID" value="SMC74048.1"/>
    <property type="molecule type" value="Genomic_DNA"/>
</dbReference>
<dbReference type="PANTHER" id="PTHR42718:SF46">
    <property type="entry name" value="BLR6921 PROTEIN"/>
    <property type="match status" value="1"/>
</dbReference>
<feature type="transmembrane region" description="Helical" evidence="8">
    <location>
        <begin position="112"/>
        <end position="128"/>
    </location>
</feature>
<feature type="domain" description="Major facilitator superfamily (MFS) profile" evidence="9">
    <location>
        <begin position="17"/>
        <end position="400"/>
    </location>
</feature>
<evidence type="ECO:0000256" key="8">
    <source>
        <dbReference type="RuleBase" id="RU365088"/>
    </source>
</evidence>
<dbReference type="InterPro" id="IPR020846">
    <property type="entry name" value="MFS_dom"/>
</dbReference>
<evidence type="ECO:0000256" key="3">
    <source>
        <dbReference type="ARBA" id="ARBA00022448"/>
    </source>
</evidence>
<feature type="transmembrane region" description="Helical" evidence="8">
    <location>
        <begin position="51"/>
        <end position="71"/>
    </location>
</feature>
<feature type="transmembrane region" description="Helical" evidence="8">
    <location>
        <begin position="21"/>
        <end position="39"/>
    </location>
</feature>
<organism evidence="10 11">
    <name type="scientific">Primorskyibacter flagellatus</name>
    <dbReference type="NCBI Taxonomy" id="1387277"/>
    <lineage>
        <taxon>Bacteria</taxon>
        <taxon>Pseudomonadati</taxon>
        <taxon>Pseudomonadota</taxon>
        <taxon>Alphaproteobacteria</taxon>
        <taxon>Rhodobacterales</taxon>
        <taxon>Roseobacteraceae</taxon>
        <taxon>Primorskyibacter</taxon>
    </lineage>
</organism>
<feature type="transmembrane region" description="Helical" evidence="8">
    <location>
        <begin position="347"/>
        <end position="369"/>
    </location>
</feature>
<dbReference type="SUPFAM" id="SSF103473">
    <property type="entry name" value="MFS general substrate transporter"/>
    <property type="match status" value="1"/>
</dbReference>
<dbReference type="PANTHER" id="PTHR42718">
    <property type="entry name" value="MAJOR FACILITATOR SUPERFAMILY MULTIDRUG TRANSPORTER MFSC"/>
    <property type="match status" value="1"/>
</dbReference>
<evidence type="ECO:0000256" key="5">
    <source>
        <dbReference type="ARBA" id="ARBA00022692"/>
    </source>
</evidence>
<dbReference type="GO" id="GO:0042910">
    <property type="term" value="F:xenobiotic transmembrane transporter activity"/>
    <property type="evidence" value="ECO:0007669"/>
    <property type="project" value="InterPro"/>
</dbReference>
<keyword evidence="8" id="KW-0997">Cell inner membrane</keyword>
<keyword evidence="11" id="KW-1185">Reference proteome</keyword>
<feature type="transmembrane region" description="Helical" evidence="8">
    <location>
        <begin position="83"/>
        <end position="106"/>
    </location>
</feature>
<dbReference type="CDD" id="cd17320">
    <property type="entry name" value="MFS_MdfA_MDR_like"/>
    <property type="match status" value="1"/>
</dbReference>
<keyword evidence="7 8" id="KW-0472">Membrane</keyword>
<keyword evidence="3 8" id="KW-0813">Transport</keyword>
<evidence type="ECO:0000256" key="4">
    <source>
        <dbReference type="ARBA" id="ARBA00022475"/>
    </source>
</evidence>
<dbReference type="STRING" id="1387277.SAMN06295998_104173"/>
<sequence>MNSLTQVRYLDRATPPHISTLILLSGMAALAMNIFLPSLPKMTEYFDTEYGLMQLSVAVYLAVNAGLQLVIGPISDTLGRRKVILFGVGLFCVATVGCLIATNIWVFLGFRMMQAVIATAMVLSRAVVRDMYPQDRAASMIGYVTMGMSVVPMIGPMIGGLLDELMGWQANFWLLLGFGLALFVLAWRDLGETAQSSGLTLRQQFGEYPELTRSPRFWGYAMAAGFSSGSFFAYVGGAPFVGSVVFGLSPSELGLFFGFPALGYFAGNFFTARFATRFGINKLILWGCLCVTFGIGLALILFAVGLGNAFVFFGSMSFVGIGNGLSLPNATAGLLSVRPHLAGTASGLGGSFQIGMGAALSALAGALLVPEWGAWPLLLIQFATSVLAVCSILLVIRRERKVFAQPL</sequence>
<feature type="transmembrane region" description="Helical" evidence="8">
    <location>
        <begin position="283"/>
        <end position="304"/>
    </location>
</feature>
<dbReference type="PROSITE" id="PS50850">
    <property type="entry name" value="MFS"/>
    <property type="match status" value="1"/>
</dbReference>
<dbReference type="Gene3D" id="1.20.1720.10">
    <property type="entry name" value="Multidrug resistance protein D"/>
    <property type="match status" value="1"/>
</dbReference>
<evidence type="ECO:0000256" key="1">
    <source>
        <dbReference type="ARBA" id="ARBA00004651"/>
    </source>
</evidence>
<dbReference type="InterPro" id="IPR004812">
    <property type="entry name" value="Efflux_drug-R_Bcr/CmlA"/>
</dbReference>
<evidence type="ECO:0000313" key="11">
    <source>
        <dbReference type="Proteomes" id="UP000192330"/>
    </source>
</evidence>
<evidence type="ECO:0000259" key="9">
    <source>
        <dbReference type="PROSITE" id="PS50850"/>
    </source>
</evidence>
<reference evidence="10 11" key="1">
    <citation type="submission" date="2017-04" db="EMBL/GenBank/DDBJ databases">
        <authorList>
            <person name="Afonso C.L."/>
            <person name="Miller P.J."/>
            <person name="Scott M.A."/>
            <person name="Spackman E."/>
            <person name="Goraichik I."/>
            <person name="Dimitrov K.M."/>
            <person name="Suarez D.L."/>
            <person name="Swayne D.E."/>
        </authorList>
    </citation>
    <scope>NUCLEOTIDE SEQUENCE [LARGE SCALE GENOMIC DNA]</scope>
    <source>
        <strain evidence="10 11">CGMCC 1.12644</strain>
    </source>
</reference>
<feature type="transmembrane region" description="Helical" evidence="8">
    <location>
        <begin position="168"/>
        <end position="187"/>
    </location>
</feature>
<dbReference type="AlphaFoldDB" id="A0A1W2BNG0"/>
<dbReference type="NCBIfam" id="TIGR00710">
    <property type="entry name" value="efflux_Bcr_CflA"/>
    <property type="match status" value="1"/>
</dbReference>
<dbReference type="RefSeq" id="WP_084352585.1">
    <property type="nucleotide sequence ID" value="NZ_FWYD01000004.1"/>
</dbReference>
<dbReference type="InterPro" id="IPR011701">
    <property type="entry name" value="MFS"/>
</dbReference>
<dbReference type="GO" id="GO:1990961">
    <property type="term" value="P:xenobiotic detoxification by transmembrane export across the plasma membrane"/>
    <property type="evidence" value="ECO:0007669"/>
    <property type="project" value="InterPro"/>
</dbReference>
<dbReference type="GO" id="GO:0005886">
    <property type="term" value="C:plasma membrane"/>
    <property type="evidence" value="ECO:0007669"/>
    <property type="project" value="UniProtKB-SubCell"/>
</dbReference>
<evidence type="ECO:0000256" key="6">
    <source>
        <dbReference type="ARBA" id="ARBA00022989"/>
    </source>
</evidence>
<keyword evidence="5 8" id="KW-0812">Transmembrane</keyword>
<evidence type="ECO:0000256" key="7">
    <source>
        <dbReference type="ARBA" id="ARBA00023136"/>
    </source>
</evidence>
<dbReference type="OrthoDB" id="9800416at2"/>
<dbReference type="Proteomes" id="UP000192330">
    <property type="component" value="Unassembled WGS sequence"/>
</dbReference>
<proteinExistence type="inferred from homology"/>
<feature type="transmembrane region" description="Helical" evidence="8">
    <location>
        <begin position="310"/>
        <end position="335"/>
    </location>
</feature>
<comment type="subcellular location">
    <subcellularLocation>
        <location evidence="8">Cell inner membrane</location>
        <topology evidence="8">Multi-pass membrane protein</topology>
    </subcellularLocation>
    <subcellularLocation>
        <location evidence="1">Cell membrane</location>
        <topology evidence="1">Multi-pass membrane protein</topology>
    </subcellularLocation>
</comment>
<name>A0A1W2BNG0_9RHOB</name>
<dbReference type="Pfam" id="PF07690">
    <property type="entry name" value="MFS_1"/>
    <property type="match status" value="1"/>
</dbReference>
<dbReference type="InterPro" id="IPR036259">
    <property type="entry name" value="MFS_trans_sf"/>
</dbReference>